<feature type="transmembrane region" description="Helical" evidence="2">
    <location>
        <begin position="63"/>
        <end position="84"/>
    </location>
</feature>
<gene>
    <name evidence="4" type="ORF">IEI95_013400</name>
</gene>
<feature type="transmembrane region" description="Helical" evidence="2">
    <location>
        <begin position="37"/>
        <end position="57"/>
    </location>
</feature>
<feature type="domain" description="EamA" evidence="3">
    <location>
        <begin position="34"/>
        <end position="166"/>
    </location>
</feature>
<feature type="domain" description="EamA" evidence="3">
    <location>
        <begin position="181"/>
        <end position="316"/>
    </location>
</feature>
<reference evidence="4" key="1">
    <citation type="submission" date="2020-11" db="EMBL/GenBank/DDBJ databases">
        <title>Agrobacterium vitis strain K377 genome.</title>
        <authorList>
            <person name="Xi H."/>
        </authorList>
    </citation>
    <scope>NUCLEOTIDE SEQUENCE</scope>
    <source>
        <strain evidence="4">K377</strain>
    </source>
</reference>
<feature type="transmembrane region" description="Helical" evidence="2">
    <location>
        <begin position="242"/>
        <end position="263"/>
    </location>
</feature>
<name>A0AAE2RB35_AGRVI</name>
<evidence type="ECO:0000259" key="3">
    <source>
        <dbReference type="Pfam" id="PF00892"/>
    </source>
</evidence>
<dbReference type="AlphaFoldDB" id="A0AAE2RB35"/>
<feature type="transmembrane region" description="Helical" evidence="2">
    <location>
        <begin position="275"/>
        <end position="294"/>
    </location>
</feature>
<dbReference type="GO" id="GO:0016020">
    <property type="term" value="C:membrane"/>
    <property type="evidence" value="ECO:0007669"/>
    <property type="project" value="InterPro"/>
</dbReference>
<feature type="transmembrane region" description="Helical" evidence="2">
    <location>
        <begin position="96"/>
        <end position="116"/>
    </location>
</feature>
<sequence length="321" mass="35138">MTASTISPVPEKDNARDTAKDRHNSHARGREKLKAHLAVLLFAVLLATSFSFGGMATHMIDPIAVQALRYIVTIAITAFLCFRIKRYPLKAPRRPVRFVIIGALMATYMISMFIALQFTAPVATGAIFTMMPLMSAGFAWLLMRQKTRGRVMVSLVIAAIGAIWVIFRGDVQALIHFDIGKGELIYLVGVTAHAIYVPLLRKFNENEPALIFMFWSAVGTLAFILVPGLPRLIALDYASISWLGWGLVLYLAVVTTLITFLLLQYASQRLPAPKVLAYSYLTPSFIILLEGAMGHGWAPMAVFAGALITAAGLLAMAILPD</sequence>
<dbReference type="RefSeq" id="WP_194416556.1">
    <property type="nucleotide sequence ID" value="NZ_JACXXJ020000005.1"/>
</dbReference>
<dbReference type="Pfam" id="PF00892">
    <property type="entry name" value="EamA"/>
    <property type="match status" value="2"/>
</dbReference>
<dbReference type="InterPro" id="IPR000620">
    <property type="entry name" value="EamA_dom"/>
</dbReference>
<dbReference type="InterPro" id="IPR037185">
    <property type="entry name" value="EmrE-like"/>
</dbReference>
<proteinExistence type="predicted"/>
<evidence type="ECO:0000313" key="5">
    <source>
        <dbReference type="Proteomes" id="UP000655037"/>
    </source>
</evidence>
<dbReference type="Proteomes" id="UP000655037">
    <property type="component" value="Unassembled WGS sequence"/>
</dbReference>
<evidence type="ECO:0000256" key="2">
    <source>
        <dbReference type="SAM" id="Phobius"/>
    </source>
</evidence>
<accession>A0AAE2RB35</accession>
<evidence type="ECO:0000256" key="1">
    <source>
        <dbReference type="SAM" id="MobiDB-lite"/>
    </source>
</evidence>
<protein>
    <submittedName>
        <fullName evidence="4">DMT family transporter</fullName>
    </submittedName>
</protein>
<feature type="transmembrane region" description="Helical" evidence="2">
    <location>
        <begin position="209"/>
        <end position="230"/>
    </location>
</feature>
<feature type="transmembrane region" description="Helical" evidence="2">
    <location>
        <begin position="300"/>
        <end position="319"/>
    </location>
</feature>
<dbReference type="PANTHER" id="PTHR22911">
    <property type="entry name" value="ACYL-MALONYL CONDENSING ENZYME-RELATED"/>
    <property type="match status" value="1"/>
</dbReference>
<dbReference type="SUPFAM" id="SSF103481">
    <property type="entry name" value="Multidrug resistance efflux transporter EmrE"/>
    <property type="match status" value="1"/>
</dbReference>
<keyword evidence="2" id="KW-0472">Membrane</keyword>
<organism evidence="4 5">
    <name type="scientific">Agrobacterium vitis</name>
    <name type="common">Rhizobium vitis</name>
    <dbReference type="NCBI Taxonomy" id="373"/>
    <lineage>
        <taxon>Bacteria</taxon>
        <taxon>Pseudomonadati</taxon>
        <taxon>Pseudomonadota</taxon>
        <taxon>Alphaproteobacteria</taxon>
        <taxon>Hyphomicrobiales</taxon>
        <taxon>Rhizobiaceae</taxon>
        <taxon>Rhizobium/Agrobacterium group</taxon>
        <taxon>Agrobacterium</taxon>
    </lineage>
</organism>
<feature type="transmembrane region" description="Helical" evidence="2">
    <location>
        <begin position="179"/>
        <end position="197"/>
    </location>
</feature>
<feature type="compositionally biased region" description="Basic and acidic residues" evidence="1">
    <location>
        <begin position="10"/>
        <end position="28"/>
    </location>
</feature>
<feature type="transmembrane region" description="Helical" evidence="2">
    <location>
        <begin position="149"/>
        <end position="167"/>
    </location>
</feature>
<keyword evidence="2" id="KW-0812">Transmembrane</keyword>
<feature type="transmembrane region" description="Helical" evidence="2">
    <location>
        <begin position="122"/>
        <end position="142"/>
    </location>
</feature>
<feature type="region of interest" description="Disordered" evidence="1">
    <location>
        <begin position="1"/>
        <end position="28"/>
    </location>
</feature>
<evidence type="ECO:0000313" key="4">
    <source>
        <dbReference type="EMBL" id="MBF2715210.1"/>
    </source>
</evidence>
<keyword evidence="2" id="KW-1133">Transmembrane helix</keyword>
<comment type="caution">
    <text evidence="4">The sequence shown here is derived from an EMBL/GenBank/DDBJ whole genome shotgun (WGS) entry which is preliminary data.</text>
</comment>
<dbReference type="EMBL" id="JACXXJ020000005">
    <property type="protein sequence ID" value="MBF2715210.1"/>
    <property type="molecule type" value="Genomic_DNA"/>
</dbReference>